<dbReference type="Proteomes" id="UP000517759">
    <property type="component" value="Unassembled WGS sequence"/>
</dbReference>
<reference evidence="3 4" key="3">
    <citation type="submission" date="2020-08" db="EMBL/GenBank/DDBJ databases">
        <title>Genomic Encyclopedia of Type Strains, Phase IV (KMG-IV): sequencing the most valuable type-strain genomes for metagenomic binning, comparative biology and taxonomic classification.</title>
        <authorList>
            <person name="Goeker M."/>
        </authorList>
    </citation>
    <scope>NUCLEOTIDE SEQUENCE [LARGE SCALE GENOMIC DNA]</scope>
    <source>
        <strain evidence="3 4">DSM 24105</strain>
    </source>
</reference>
<keyword evidence="1" id="KW-1133">Transmembrane helix</keyword>
<name>A0A7W6F878_9HYPH</name>
<protein>
    <submittedName>
        <fullName evidence="3">Uncharacterized protein</fullName>
    </submittedName>
</protein>
<organism evidence="3 4">
    <name type="scientific">Methylobacterium brachythecii</name>
    <dbReference type="NCBI Taxonomy" id="1176177"/>
    <lineage>
        <taxon>Bacteria</taxon>
        <taxon>Pseudomonadati</taxon>
        <taxon>Pseudomonadota</taxon>
        <taxon>Alphaproteobacteria</taxon>
        <taxon>Hyphomicrobiales</taxon>
        <taxon>Methylobacteriaceae</taxon>
        <taxon>Methylobacterium</taxon>
    </lineage>
</organism>
<gene>
    <name evidence="2" type="ORF">GCM10007884_31540</name>
    <name evidence="3" type="ORF">GGR33_003692</name>
</gene>
<reference evidence="2" key="4">
    <citation type="submission" date="2023-01" db="EMBL/GenBank/DDBJ databases">
        <title>Draft genome sequence of Methylobacterium brachythecii strain NBRC 107710.</title>
        <authorList>
            <person name="Sun Q."/>
            <person name="Mori K."/>
        </authorList>
    </citation>
    <scope>NUCLEOTIDE SEQUENCE</scope>
    <source>
        <strain evidence="2">NBRC 107710</strain>
    </source>
</reference>
<accession>A0A7W6F878</accession>
<dbReference type="RefSeq" id="WP_183507801.1">
    <property type="nucleotide sequence ID" value="NZ_BSPG01000018.1"/>
</dbReference>
<dbReference type="EMBL" id="BSPG01000018">
    <property type="protein sequence ID" value="GLS45165.1"/>
    <property type="molecule type" value="Genomic_DNA"/>
</dbReference>
<keyword evidence="1" id="KW-0812">Transmembrane</keyword>
<dbReference type="AlphaFoldDB" id="A0A7W6F878"/>
<proteinExistence type="predicted"/>
<sequence length="146" mass="16112">MTCRRLRGQHPSTGEVGLWLSKPGYDCINDDRTDRTKFFLSTSFTDRKPFRIIAAGIASTNTPIYLPSSLAGLGGDPLLDFRPMADANTERRNNYYGTENDGQGNSYSGSEFYSRLLDGNPAYFVVAITGFSASTGILVRYLVALY</sequence>
<reference evidence="5" key="2">
    <citation type="journal article" date="2019" name="Int. J. Syst. Evol. Microbiol.">
        <title>The Global Catalogue of Microorganisms (GCM) 10K type strain sequencing project: providing services to taxonomists for standard genome sequencing and annotation.</title>
        <authorList>
            <consortium name="The Broad Institute Genomics Platform"/>
            <consortium name="The Broad Institute Genome Sequencing Center for Infectious Disease"/>
            <person name="Wu L."/>
            <person name="Ma J."/>
        </authorList>
    </citation>
    <scope>NUCLEOTIDE SEQUENCE [LARGE SCALE GENOMIC DNA]</scope>
    <source>
        <strain evidence="5">NBRC 107710</strain>
    </source>
</reference>
<evidence type="ECO:0000313" key="5">
    <source>
        <dbReference type="Proteomes" id="UP001156881"/>
    </source>
</evidence>
<dbReference type="EMBL" id="JACIDN010000007">
    <property type="protein sequence ID" value="MBB3904173.1"/>
    <property type="molecule type" value="Genomic_DNA"/>
</dbReference>
<dbReference type="Proteomes" id="UP001156881">
    <property type="component" value="Unassembled WGS sequence"/>
</dbReference>
<feature type="transmembrane region" description="Helical" evidence="1">
    <location>
        <begin position="122"/>
        <end position="143"/>
    </location>
</feature>
<evidence type="ECO:0000313" key="3">
    <source>
        <dbReference type="EMBL" id="MBB3904173.1"/>
    </source>
</evidence>
<evidence type="ECO:0000256" key="1">
    <source>
        <dbReference type="SAM" id="Phobius"/>
    </source>
</evidence>
<keyword evidence="5" id="KW-1185">Reference proteome</keyword>
<evidence type="ECO:0000313" key="4">
    <source>
        <dbReference type="Proteomes" id="UP000517759"/>
    </source>
</evidence>
<reference evidence="2" key="1">
    <citation type="journal article" date="2014" name="Int. J. Syst. Evol. Microbiol.">
        <title>Complete genome of a new Firmicutes species belonging to the dominant human colonic microbiota ('Ruminococcus bicirculans') reveals two chromosomes and a selective capacity to utilize plant glucans.</title>
        <authorList>
            <consortium name="NISC Comparative Sequencing Program"/>
            <person name="Wegmann U."/>
            <person name="Louis P."/>
            <person name="Goesmann A."/>
            <person name="Henrissat B."/>
            <person name="Duncan S.H."/>
            <person name="Flint H.J."/>
        </authorList>
    </citation>
    <scope>NUCLEOTIDE SEQUENCE</scope>
    <source>
        <strain evidence="2">NBRC 107710</strain>
    </source>
</reference>
<keyword evidence="1" id="KW-0472">Membrane</keyword>
<comment type="caution">
    <text evidence="3">The sequence shown here is derived from an EMBL/GenBank/DDBJ whole genome shotgun (WGS) entry which is preliminary data.</text>
</comment>
<evidence type="ECO:0000313" key="2">
    <source>
        <dbReference type="EMBL" id="GLS45165.1"/>
    </source>
</evidence>